<dbReference type="KEGG" id="cut:CUTER_05630"/>
<dbReference type="PATRIC" id="fig|1072256.5.peg.1115"/>
<reference evidence="5" key="2">
    <citation type="submission" date="2015-05" db="EMBL/GenBank/DDBJ databases">
        <title>Complete genome sequence of Corynebacterium uterequi DSM 45634, isolated from the uterus of a maiden mare.</title>
        <authorList>
            <person name="Ruckert C."/>
            <person name="Albersmeier A."/>
            <person name="Winkler A."/>
            <person name="Tauch A."/>
        </authorList>
    </citation>
    <scope>NUCLEOTIDE SEQUENCE [LARGE SCALE GENOMIC DNA]</scope>
    <source>
        <strain evidence="5">DSM 45634</strain>
    </source>
</reference>
<dbReference type="SUPFAM" id="SSF51556">
    <property type="entry name" value="Metallo-dependent hydrolases"/>
    <property type="match status" value="1"/>
</dbReference>
<name>A0A0G3HJ44_9CORY</name>
<dbReference type="RefSeq" id="WP_047259587.1">
    <property type="nucleotide sequence ID" value="NZ_CP011546.1"/>
</dbReference>
<accession>A0A0G3HJ44</accession>
<dbReference type="InterPro" id="IPR032466">
    <property type="entry name" value="Metal_Hydrolase"/>
</dbReference>
<keyword evidence="5" id="KW-1185">Reference proteome</keyword>
<dbReference type="GO" id="GO:0005737">
    <property type="term" value="C:cytoplasm"/>
    <property type="evidence" value="ECO:0007669"/>
    <property type="project" value="TreeGrafter"/>
</dbReference>
<dbReference type="GO" id="GO:0016787">
    <property type="term" value="F:hydrolase activity"/>
    <property type="evidence" value="ECO:0007669"/>
    <property type="project" value="UniProtKB-KW"/>
</dbReference>
<evidence type="ECO:0000256" key="1">
    <source>
        <dbReference type="ARBA" id="ARBA00023239"/>
    </source>
</evidence>
<protein>
    <submittedName>
        <fullName evidence="4">Putative TIM-barrel fold metal-dependent hydrolase</fullName>
        <ecNumber evidence="4">4.1.1.45</ecNumber>
    </submittedName>
</protein>
<feature type="chain" id="PRO_5038858531" evidence="2">
    <location>
        <begin position="22"/>
        <end position="377"/>
    </location>
</feature>
<dbReference type="GO" id="GO:0019748">
    <property type="term" value="P:secondary metabolic process"/>
    <property type="evidence" value="ECO:0007669"/>
    <property type="project" value="TreeGrafter"/>
</dbReference>
<dbReference type="GO" id="GO:0001760">
    <property type="term" value="F:aminocarboxymuconate-semialdehyde decarboxylase activity"/>
    <property type="evidence" value="ECO:0007669"/>
    <property type="project" value="UniProtKB-EC"/>
</dbReference>
<dbReference type="Gene3D" id="3.20.20.140">
    <property type="entry name" value="Metal-dependent hydrolases"/>
    <property type="match status" value="1"/>
</dbReference>
<dbReference type="EMBL" id="CP011546">
    <property type="protein sequence ID" value="AKK11122.1"/>
    <property type="molecule type" value="Genomic_DNA"/>
</dbReference>
<feature type="signal peptide" evidence="2">
    <location>
        <begin position="1"/>
        <end position="21"/>
    </location>
</feature>
<evidence type="ECO:0000313" key="5">
    <source>
        <dbReference type="Proteomes" id="UP000035548"/>
    </source>
</evidence>
<dbReference type="PROSITE" id="PS51257">
    <property type="entry name" value="PROKAR_LIPOPROTEIN"/>
    <property type="match status" value="1"/>
</dbReference>
<organism evidence="4 5">
    <name type="scientific">Corynebacterium uterequi</name>
    <dbReference type="NCBI Taxonomy" id="1072256"/>
    <lineage>
        <taxon>Bacteria</taxon>
        <taxon>Bacillati</taxon>
        <taxon>Actinomycetota</taxon>
        <taxon>Actinomycetes</taxon>
        <taxon>Mycobacteriales</taxon>
        <taxon>Corynebacteriaceae</taxon>
        <taxon>Corynebacterium</taxon>
    </lineage>
</organism>
<reference evidence="4 5" key="1">
    <citation type="journal article" date="2015" name="Genome Announc.">
        <title>Virulence Factor Genes Detected in the Complete Genome Sequence of Corynebacterium uterequi DSM 45634, Isolated from the Uterus of a Maiden Mare.</title>
        <authorList>
            <person name="Ruckert C."/>
            <person name="Kriete M."/>
            <person name="Jaenicke S."/>
            <person name="Winkler A."/>
            <person name="Tauch A."/>
        </authorList>
    </citation>
    <scope>NUCLEOTIDE SEQUENCE [LARGE SCALE GENOMIC DNA]</scope>
    <source>
        <strain evidence="4 5">DSM 45634</strain>
    </source>
</reference>
<dbReference type="InterPro" id="IPR032465">
    <property type="entry name" value="ACMSD"/>
</dbReference>
<dbReference type="EC" id="4.1.1.45" evidence="4"/>
<dbReference type="InterPro" id="IPR006680">
    <property type="entry name" value="Amidohydro-rel"/>
</dbReference>
<keyword evidence="2" id="KW-0732">Signal</keyword>
<keyword evidence="1 4" id="KW-0456">Lyase</keyword>
<gene>
    <name evidence="4" type="ORF">CUTER_05630</name>
</gene>
<dbReference type="Pfam" id="PF04909">
    <property type="entry name" value="Amidohydro_2"/>
    <property type="match status" value="1"/>
</dbReference>
<dbReference type="InterPro" id="IPR006311">
    <property type="entry name" value="TAT_signal"/>
</dbReference>
<dbReference type="PANTHER" id="PTHR21240">
    <property type="entry name" value="2-AMINO-3-CARBOXYLMUCONATE-6-SEMIALDEHYDE DECARBOXYLASE"/>
    <property type="match status" value="1"/>
</dbReference>
<evidence type="ECO:0000259" key="3">
    <source>
        <dbReference type="Pfam" id="PF04909"/>
    </source>
</evidence>
<dbReference type="Proteomes" id="UP000035548">
    <property type="component" value="Chromosome"/>
</dbReference>
<evidence type="ECO:0000256" key="2">
    <source>
        <dbReference type="SAM" id="SignalP"/>
    </source>
</evidence>
<keyword evidence="4" id="KW-0378">Hydrolase</keyword>
<dbReference type="PANTHER" id="PTHR21240:SF28">
    <property type="entry name" value="ISO-OROTATE DECARBOXYLASE (EUROFUNG)"/>
    <property type="match status" value="1"/>
</dbReference>
<dbReference type="PROSITE" id="PS51318">
    <property type="entry name" value="TAT"/>
    <property type="match status" value="1"/>
</dbReference>
<evidence type="ECO:0000313" key="4">
    <source>
        <dbReference type="EMBL" id="AKK11122.1"/>
    </source>
</evidence>
<dbReference type="STRING" id="1072256.CUTER_05630"/>
<sequence length="377" mass="41174">MTFTRRSFLAMSAVAAPLAAAGCSNTNKEGDSMQTLANATSSSSAVPTADDVDPTPIVDTHAHVYPGAYLDRLIELGADAAAVEIARMPNSDNTAKDLGERLRMMDEAGVDIQVLSATPQSPLLPTPEAGAEASRMVNDLYREIVDAHPGRFACYGAIPFNHPDKAIEEIGYCLDELGFVGIAINAMLNDPQAVITQDVYRPIFEELNRRKAVLYIHPTGHAAHCPPMQNTELTWVNGAPVEDGIVTLQLLKANYPNIFPDIRFHIAHLGGDVPFLARRIQDNYEDWGSFESDPSKTLRQMWFDAANFSTGSLRLASEVYDTDKLLTGSDFPYFQEEKYTRAVSYIRETGLSPEITAAILSANAVALYDGRLTQSEA</sequence>
<proteinExistence type="predicted"/>
<dbReference type="AlphaFoldDB" id="A0A0G3HJ44"/>
<feature type="domain" description="Amidohydrolase-related" evidence="3">
    <location>
        <begin position="58"/>
        <end position="369"/>
    </location>
</feature>